<dbReference type="AlphaFoldDB" id="A0A0A8YK99"/>
<dbReference type="EMBL" id="GBRH01274883">
    <property type="protein sequence ID" value="JAD23012.1"/>
    <property type="molecule type" value="Transcribed_RNA"/>
</dbReference>
<protein>
    <submittedName>
        <fullName evidence="1">Uncharacterized protein</fullName>
    </submittedName>
</protein>
<accession>A0A0A8YK99</accession>
<sequence length="128" mass="15646">MGYIYGELLNVKREIAFRFENKEEHYLPICNHIDFRIDQYMKKPLHLAGYYLNPMFYYPNRNEIEMAEIFRDALVECMRNMYQDESKQEKYVHQLKLYTTASQSFGTTDAIRTQMNLDPVSWWELQWH</sequence>
<name>A0A0A8YK99_ARUDO</name>
<organism evidence="1">
    <name type="scientific">Arundo donax</name>
    <name type="common">Giant reed</name>
    <name type="synonym">Donax arundinaceus</name>
    <dbReference type="NCBI Taxonomy" id="35708"/>
    <lineage>
        <taxon>Eukaryota</taxon>
        <taxon>Viridiplantae</taxon>
        <taxon>Streptophyta</taxon>
        <taxon>Embryophyta</taxon>
        <taxon>Tracheophyta</taxon>
        <taxon>Spermatophyta</taxon>
        <taxon>Magnoliopsida</taxon>
        <taxon>Liliopsida</taxon>
        <taxon>Poales</taxon>
        <taxon>Poaceae</taxon>
        <taxon>PACMAD clade</taxon>
        <taxon>Arundinoideae</taxon>
        <taxon>Arundineae</taxon>
        <taxon>Arundo</taxon>
    </lineage>
</organism>
<dbReference type="SUPFAM" id="SSF53098">
    <property type="entry name" value="Ribonuclease H-like"/>
    <property type="match status" value="1"/>
</dbReference>
<proteinExistence type="predicted"/>
<reference evidence="1" key="2">
    <citation type="journal article" date="2015" name="Data Brief">
        <title>Shoot transcriptome of the giant reed, Arundo donax.</title>
        <authorList>
            <person name="Barrero R.A."/>
            <person name="Guerrero F.D."/>
            <person name="Moolhuijzen P."/>
            <person name="Goolsby J.A."/>
            <person name="Tidwell J."/>
            <person name="Bellgard S.E."/>
            <person name="Bellgard M.I."/>
        </authorList>
    </citation>
    <scope>NUCLEOTIDE SEQUENCE</scope>
    <source>
        <tissue evidence="1">Shoot tissue taken approximately 20 cm above the soil surface</tissue>
    </source>
</reference>
<evidence type="ECO:0000313" key="1">
    <source>
        <dbReference type="EMBL" id="JAD23012.1"/>
    </source>
</evidence>
<reference evidence="1" key="1">
    <citation type="submission" date="2014-09" db="EMBL/GenBank/DDBJ databases">
        <authorList>
            <person name="Magalhaes I.L.F."/>
            <person name="Oliveira U."/>
            <person name="Santos F.R."/>
            <person name="Vidigal T.H.D.A."/>
            <person name="Brescovit A.D."/>
            <person name="Santos A.J."/>
        </authorList>
    </citation>
    <scope>NUCLEOTIDE SEQUENCE</scope>
    <source>
        <tissue evidence="1">Shoot tissue taken approximately 20 cm above the soil surface</tissue>
    </source>
</reference>
<dbReference type="InterPro" id="IPR012337">
    <property type="entry name" value="RNaseH-like_sf"/>
</dbReference>